<dbReference type="GO" id="GO:0031297">
    <property type="term" value="P:replication fork processing"/>
    <property type="evidence" value="ECO:0007669"/>
    <property type="project" value="TreeGrafter"/>
</dbReference>
<accession>A0A0M3KAY3</accession>
<evidence type="ECO:0000259" key="5">
    <source>
        <dbReference type="PROSITE" id="PS51192"/>
    </source>
</evidence>
<protein>
    <submittedName>
        <fullName evidence="9">Putative SMARCAL1-like protein (inferred by orthology to a C. elegans protein)</fullName>
    </submittedName>
</protein>
<dbReference type="InterPro" id="IPR000330">
    <property type="entry name" value="SNF2_N"/>
</dbReference>
<dbReference type="GO" id="GO:0005524">
    <property type="term" value="F:ATP binding"/>
    <property type="evidence" value="ECO:0007669"/>
    <property type="project" value="InterPro"/>
</dbReference>
<keyword evidence="3" id="KW-0539">Nucleus</keyword>
<evidence type="ECO:0000256" key="3">
    <source>
        <dbReference type="ARBA" id="ARBA00023242"/>
    </source>
</evidence>
<feature type="region of interest" description="Disordered" evidence="4">
    <location>
        <begin position="43"/>
        <end position="101"/>
    </location>
</feature>
<dbReference type="AlphaFoldDB" id="A0A0M3KAY3"/>
<dbReference type="InterPro" id="IPR010003">
    <property type="entry name" value="HARP_dom"/>
</dbReference>
<feature type="compositionally biased region" description="Polar residues" evidence="4">
    <location>
        <begin position="46"/>
        <end position="61"/>
    </location>
</feature>
<dbReference type="GO" id="GO:0043596">
    <property type="term" value="C:nuclear replication fork"/>
    <property type="evidence" value="ECO:0007669"/>
    <property type="project" value="TreeGrafter"/>
</dbReference>
<dbReference type="InterPro" id="IPR027417">
    <property type="entry name" value="P-loop_NTPase"/>
</dbReference>
<dbReference type="PANTHER" id="PTHR45766:SF6">
    <property type="entry name" value="SWI_SNF-RELATED MATRIX-ASSOCIATED ACTIN-DEPENDENT REGULATOR OF CHROMATIN SUBFAMILY A-LIKE PROTEIN 1"/>
    <property type="match status" value="1"/>
</dbReference>
<dbReference type="Pfam" id="PF00176">
    <property type="entry name" value="SNF2-rel_dom"/>
    <property type="match status" value="1"/>
</dbReference>
<dbReference type="Pfam" id="PF07443">
    <property type="entry name" value="HARP"/>
    <property type="match status" value="1"/>
</dbReference>
<dbReference type="WBParaSite" id="ASIM_0001812901-mRNA-1">
    <property type="protein sequence ID" value="ASIM_0001812901-mRNA-1"/>
    <property type="gene ID" value="ASIM_0001812901"/>
</dbReference>
<dbReference type="InterPro" id="IPR014001">
    <property type="entry name" value="Helicase_ATP-bd"/>
</dbReference>
<keyword evidence="2" id="KW-0378">Hydrolase</keyword>
<reference evidence="9" key="1">
    <citation type="submission" date="2017-02" db="UniProtKB">
        <authorList>
            <consortium name="WormBaseParasite"/>
        </authorList>
    </citation>
    <scope>IDENTIFICATION</scope>
</reference>
<dbReference type="PANTHER" id="PTHR45766">
    <property type="entry name" value="DNA ANNEALING HELICASE AND ENDONUCLEASE ZRANB3 FAMILY MEMBER"/>
    <property type="match status" value="1"/>
</dbReference>
<evidence type="ECO:0000313" key="8">
    <source>
        <dbReference type="Proteomes" id="UP000267096"/>
    </source>
</evidence>
<dbReference type="InterPro" id="IPR038718">
    <property type="entry name" value="SNF2-like_sf"/>
</dbReference>
<dbReference type="Proteomes" id="UP000267096">
    <property type="component" value="Unassembled WGS sequence"/>
</dbReference>
<dbReference type="EMBL" id="UYRR01034237">
    <property type="protein sequence ID" value="VDK60632.1"/>
    <property type="molecule type" value="Genomic_DNA"/>
</dbReference>
<reference evidence="7 8" key="2">
    <citation type="submission" date="2018-11" db="EMBL/GenBank/DDBJ databases">
        <authorList>
            <consortium name="Pathogen Informatics"/>
        </authorList>
    </citation>
    <scope>NUCLEOTIDE SEQUENCE [LARGE SCALE GENOMIC DNA]</scope>
</reference>
<comment type="subcellular location">
    <subcellularLocation>
        <location evidence="1">Nucleus</location>
    </subcellularLocation>
</comment>
<name>A0A0M3KAY3_ANISI</name>
<feature type="domain" description="HARP" evidence="6">
    <location>
        <begin position="151"/>
        <end position="228"/>
    </location>
</feature>
<evidence type="ECO:0000256" key="2">
    <source>
        <dbReference type="ARBA" id="ARBA00022801"/>
    </source>
</evidence>
<keyword evidence="8" id="KW-1185">Reference proteome</keyword>
<evidence type="ECO:0000313" key="9">
    <source>
        <dbReference type="WBParaSite" id="ASIM_0001812901-mRNA-1"/>
    </source>
</evidence>
<evidence type="ECO:0000259" key="6">
    <source>
        <dbReference type="PROSITE" id="PS51467"/>
    </source>
</evidence>
<evidence type="ECO:0000256" key="4">
    <source>
        <dbReference type="SAM" id="MobiDB-lite"/>
    </source>
</evidence>
<dbReference type="PROSITE" id="PS51192">
    <property type="entry name" value="HELICASE_ATP_BIND_1"/>
    <property type="match status" value="1"/>
</dbReference>
<dbReference type="GO" id="GO:0016787">
    <property type="term" value="F:hydrolase activity"/>
    <property type="evidence" value="ECO:0007669"/>
    <property type="project" value="UniProtKB-KW"/>
</dbReference>
<dbReference type="SUPFAM" id="SSF52540">
    <property type="entry name" value="P-loop containing nucleoside triphosphate hydrolases"/>
    <property type="match status" value="1"/>
</dbReference>
<dbReference type="PROSITE" id="PS51467">
    <property type="entry name" value="HARP"/>
    <property type="match status" value="1"/>
</dbReference>
<proteinExistence type="predicted"/>
<dbReference type="Gene3D" id="3.40.50.10810">
    <property type="entry name" value="Tandem AAA-ATPase domain"/>
    <property type="match status" value="1"/>
</dbReference>
<dbReference type="OrthoDB" id="2801544at2759"/>
<sequence length="400" mass="44598">MTTSLTAEQMARIARNKAEADRCRALSLAKSKAQMQSVVQNSSSNYPNAFSFNKENPSASSAAKDISKNDAFRGAVNQRRPPTLFHSSNTPSSSSENARKDNFHQKVVETVFERDPFSSSAGQPAGRINFTNNSVPLGGVVINHVDPTICMPHKKQIDVTYSVVDTRRFAVAFTPFDQLLPSLLKQIPSKSYNPDTKQWTFSMDDYDAVETKLLSLRNALSITLQKLPDNVVKILRNASHGGNEVTEQKLKGFVDQTILDALFPYQRKGVCFGISRRGRLLIADEMGLGKTIQALGIMRYFKADWPLLIVCPSSVKSVWMSQIERFLPSVTNIRVIEKGSDKLPSERSNKTVVIMSYDLMVNMQRSLQEFAFTAVIFDESHLIKDAQAQRTKAAFNISVC</sequence>
<evidence type="ECO:0000256" key="1">
    <source>
        <dbReference type="ARBA" id="ARBA00004123"/>
    </source>
</evidence>
<feature type="domain" description="Helicase ATP-binding" evidence="5">
    <location>
        <begin position="271"/>
        <end position="400"/>
    </location>
</feature>
<dbReference type="GO" id="GO:0006281">
    <property type="term" value="P:DNA repair"/>
    <property type="evidence" value="ECO:0007669"/>
    <property type="project" value="TreeGrafter"/>
</dbReference>
<gene>
    <name evidence="7" type="ORF">ASIM_LOCUS17531</name>
</gene>
<organism evidence="9">
    <name type="scientific">Anisakis simplex</name>
    <name type="common">Herring worm</name>
    <dbReference type="NCBI Taxonomy" id="6269"/>
    <lineage>
        <taxon>Eukaryota</taxon>
        <taxon>Metazoa</taxon>
        <taxon>Ecdysozoa</taxon>
        <taxon>Nematoda</taxon>
        <taxon>Chromadorea</taxon>
        <taxon>Rhabditida</taxon>
        <taxon>Spirurina</taxon>
        <taxon>Ascaridomorpha</taxon>
        <taxon>Ascaridoidea</taxon>
        <taxon>Anisakidae</taxon>
        <taxon>Anisakis</taxon>
        <taxon>Anisakis simplex complex</taxon>
    </lineage>
</organism>
<evidence type="ECO:0000313" key="7">
    <source>
        <dbReference type="EMBL" id="VDK60632.1"/>
    </source>
</evidence>